<keyword evidence="1" id="KW-0805">Transcription regulation</keyword>
<dbReference type="GO" id="GO:0003677">
    <property type="term" value="F:DNA binding"/>
    <property type="evidence" value="ECO:0007669"/>
    <property type="project" value="UniProtKB-KW"/>
</dbReference>
<dbReference type="PANTHER" id="PTHR44846:SF1">
    <property type="entry name" value="MANNOSYL-D-GLYCERATE TRANSPORT_METABOLISM SYSTEM REPRESSOR MNGR-RELATED"/>
    <property type="match status" value="1"/>
</dbReference>
<gene>
    <name evidence="5" type="ORF">GGQ83_002491</name>
</gene>
<dbReference type="EMBL" id="JACIDJ010000004">
    <property type="protein sequence ID" value="MBB3899043.1"/>
    <property type="molecule type" value="Genomic_DNA"/>
</dbReference>
<keyword evidence="2" id="KW-0238">DNA-binding</keyword>
<dbReference type="RefSeq" id="WP_184384462.1">
    <property type="nucleotide sequence ID" value="NZ_JACIDJ010000004.1"/>
</dbReference>
<dbReference type="InterPro" id="IPR028978">
    <property type="entry name" value="Chorismate_lyase_/UTRA_dom_sf"/>
</dbReference>
<dbReference type="SUPFAM" id="SSF46785">
    <property type="entry name" value="Winged helix' DNA-binding domain"/>
    <property type="match status" value="1"/>
</dbReference>
<sequence>MKAQPAPLYARIEAALRARIAAGEWAPGAALPTEPVLAAEYGISQGTLRRALAALEAQHVIERRQGAGTYVAEATSARALFHFFRVETPGGARPVPTSIAHLLETRPARGAEAAALSLAPRARVVAMERLRLVEGRPVVLEAIALPATLFAGFALPLGQVLEDELYVHYQRHHGVTVLRVEERLTAIAAPAEAAARLDVPEGTPLLAISRVAFDVLDRRVEHRHTLLRTDALRYAVELR</sequence>
<dbReference type="InterPro" id="IPR050679">
    <property type="entry name" value="Bact_HTH_transcr_reg"/>
</dbReference>
<dbReference type="SMART" id="SM00866">
    <property type="entry name" value="UTRA"/>
    <property type="match status" value="1"/>
</dbReference>
<evidence type="ECO:0000256" key="2">
    <source>
        <dbReference type="ARBA" id="ARBA00023125"/>
    </source>
</evidence>
<dbReference type="Proteomes" id="UP000553193">
    <property type="component" value="Unassembled WGS sequence"/>
</dbReference>
<evidence type="ECO:0000256" key="3">
    <source>
        <dbReference type="ARBA" id="ARBA00023163"/>
    </source>
</evidence>
<dbReference type="Pfam" id="PF00392">
    <property type="entry name" value="GntR"/>
    <property type="match status" value="1"/>
</dbReference>
<dbReference type="Pfam" id="PF07702">
    <property type="entry name" value="UTRA"/>
    <property type="match status" value="1"/>
</dbReference>
<protein>
    <submittedName>
        <fullName evidence="5">GntR family transcriptional regulator</fullName>
    </submittedName>
</protein>
<dbReference type="InterPro" id="IPR036388">
    <property type="entry name" value="WH-like_DNA-bd_sf"/>
</dbReference>
<dbReference type="Gene3D" id="3.40.1410.10">
    <property type="entry name" value="Chorismate lyase-like"/>
    <property type="match status" value="1"/>
</dbReference>
<organism evidence="5 6">
    <name type="scientific">Roseococcus suduntuyensis</name>
    <dbReference type="NCBI Taxonomy" id="455361"/>
    <lineage>
        <taxon>Bacteria</taxon>
        <taxon>Pseudomonadati</taxon>
        <taxon>Pseudomonadota</taxon>
        <taxon>Alphaproteobacteria</taxon>
        <taxon>Acetobacterales</taxon>
        <taxon>Roseomonadaceae</taxon>
        <taxon>Roseococcus</taxon>
    </lineage>
</organism>
<dbReference type="InterPro" id="IPR000524">
    <property type="entry name" value="Tscrpt_reg_HTH_GntR"/>
</dbReference>
<evidence type="ECO:0000313" key="6">
    <source>
        <dbReference type="Proteomes" id="UP000553193"/>
    </source>
</evidence>
<dbReference type="PROSITE" id="PS50949">
    <property type="entry name" value="HTH_GNTR"/>
    <property type="match status" value="1"/>
</dbReference>
<keyword evidence="3" id="KW-0804">Transcription</keyword>
<dbReference type="GO" id="GO:0045892">
    <property type="term" value="P:negative regulation of DNA-templated transcription"/>
    <property type="evidence" value="ECO:0007669"/>
    <property type="project" value="TreeGrafter"/>
</dbReference>
<dbReference type="PANTHER" id="PTHR44846">
    <property type="entry name" value="MANNOSYL-D-GLYCERATE TRANSPORT/METABOLISM SYSTEM REPRESSOR MNGR-RELATED"/>
    <property type="match status" value="1"/>
</dbReference>
<evidence type="ECO:0000259" key="4">
    <source>
        <dbReference type="PROSITE" id="PS50949"/>
    </source>
</evidence>
<accession>A0A840AEY7</accession>
<dbReference type="SUPFAM" id="SSF64288">
    <property type="entry name" value="Chorismate lyase-like"/>
    <property type="match status" value="1"/>
</dbReference>
<feature type="domain" description="HTH gntR-type" evidence="4">
    <location>
        <begin position="6"/>
        <end position="74"/>
    </location>
</feature>
<dbReference type="GO" id="GO:0003700">
    <property type="term" value="F:DNA-binding transcription factor activity"/>
    <property type="evidence" value="ECO:0007669"/>
    <property type="project" value="InterPro"/>
</dbReference>
<dbReference type="AlphaFoldDB" id="A0A840AEY7"/>
<dbReference type="PRINTS" id="PR00035">
    <property type="entry name" value="HTHGNTR"/>
</dbReference>
<dbReference type="SMART" id="SM00345">
    <property type="entry name" value="HTH_GNTR"/>
    <property type="match status" value="1"/>
</dbReference>
<keyword evidence="6" id="KW-1185">Reference proteome</keyword>
<evidence type="ECO:0000313" key="5">
    <source>
        <dbReference type="EMBL" id="MBB3899043.1"/>
    </source>
</evidence>
<dbReference type="InterPro" id="IPR036390">
    <property type="entry name" value="WH_DNA-bd_sf"/>
</dbReference>
<reference evidence="5 6" key="1">
    <citation type="submission" date="2020-08" db="EMBL/GenBank/DDBJ databases">
        <title>Genomic Encyclopedia of Type Strains, Phase IV (KMG-IV): sequencing the most valuable type-strain genomes for metagenomic binning, comparative biology and taxonomic classification.</title>
        <authorList>
            <person name="Goeker M."/>
        </authorList>
    </citation>
    <scope>NUCLEOTIDE SEQUENCE [LARGE SCALE GENOMIC DNA]</scope>
    <source>
        <strain evidence="5 6">DSM 19979</strain>
    </source>
</reference>
<evidence type="ECO:0000256" key="1">
    <source>
        <dbReference type="ARBA" id="ARBA00023015"/>
    </source>
</evidence>
<dbReference type="InterPro" id="IPR011663">
    <property type="entry name" value="UTRA"/>
</dbReference>
<name>A0A840AEY7_9PROT</name>
<comment type="caution">
    <text evidence="5">The sequence shown here is derived from an EMBL/GenBank/DDBJ whole genome shotgun (WGS) entry which is preliminary data.</text>
</comment>
<proteinExistence type="predicted"/>
<dbReference type="Gene3D" id="1.10.10.10">
    <property type="entry name" value="Winged helix-like DNA-binding domain superfamily/Winged helix DNA-binding domain"/>
    <property type="match status" value="1"/>
</dbReference>
<dbReference type="CDD" id="cd07377">
    <property type="entry name" value="WHTH_GntR"/>
    <property type="match status" value="1"/>
</dbReference>